<proteinExistence type="predicted"/>
<sequence>MRIFSAPTSQLPPIGKVRQYSVEDLAKALRYLRNIYNPEVRGTRRVDTKERLSSPAALDGHSSYLSSQTFLDAMRSDAFERSHAIRWLTTVVSQAYHFSDSSDADSANAAAQEILLQDAASLLAVCAGPASAGILSRTFRFLSEGGDISVQLTDIPLQNQDYSSVGAQTWGGSCLLAEMLAASPEKFILPMVRDGDIAYWRALELGAGTGLASITLAKILERRADNFDAHPATVVASDFHPSVLANLENNIKANLLPPVPNHTRLSISTHFLDWSHFMQHKPRTHPFDEPFDLILGADIVYEVEHANWIKACVEQLLRKPGLAGTQIPSAHFHLVIPLRPTHLLECRMVEEVFNFGDAERSDLTPSVPHPSHSLCIMSKDIITCEAHGDVRARGDARAAEVEYVHYVIGWCVIGSQICM</sequence>
<dbReference type="STRING" id="139825.A0A401GP93"/>
<dbReference type="PANTHER" id="PTHR14614:SF147">
    <property type="entry name" value="S-ADENOSYLMETHIONINE-DEPENDENT METHYLTRANSFERASE OF THE SEVEN BETA-STRAND FAMILY"/>
    <property type="match status" value="1"/>
</dbReference>
<gene>
    <name evidence="1" type="ORF">SCP_0600390</name>
</gene>
<dbReference type="InterPro" id="IPR029063">
    <property type="entry name" value="SAM-dependent_MTases_sf"/>
</dbReference>
<dbReference type="FunCoup" id="A0A401GP93">
    <property type="interactions" value="31"/>
</dbReference>
<dbReference type="SUPFAM" id="SSF53335">
    <property type="entry name" value="S-adenosyl-L-methionine-dependent methyltransferases"/>
    <property type="match status" value="1"/>
</dbReference>
<dbReference type="Gene3D" id="3.40.50.150">
    <property type="entry name" value="Vaccinia Virus protein VP39"/>
    <property type="match status" value="1"/>
</dbReference>
<evidence type="ECO:0000313" key="1">
    <source>
        <dbReference type="EMBL" id="GBE84061.1"/>
    </source>
</evidence>
<reference evidence="1 2" key="1">
    <citation type="journal article" date="2018" name="Sci. Rep.">
        <title>Genome sequence of the cauliflower mushroom Sparassis crispa (Hanabiratake) and its association with beneficial usage.</title>
        <authorList>
            <person name="Kiyama R."/>
            <person name="Furutani Y."/>
            <person name="Kawaguchi K."/>
            <person name="Nakanishi T."/>
        </authorList>
    </citation>
    <scope>NUCLEOTIDE SEQUENCE [LARGE SCALE GENOMIC DNA]</scope>
</reference>
<dbReference type="RefSeq" id="XP_027614974.1">
    <property type="nucleotide sequence ID" value="XM_027759173.1"/>
</dbReference>
<dbReference type="CDD" id="cd02440">
    <property type="entry name" value="AdoMet_MTases"/>
    <property type="match status" value="1"/>
</dbReference>
<organism evidence="1 2">
    <name type="scientific">Sparassis crispa</name>
    <dbReference type="NCBI Taxonomy" id="139825"/>
    <lineage>
        <taxon>Eukaryota</taxon>
        <taxon>Fungi</taxon>
        <taxon>Dikarya</taxon>
        <taxon>Basidiomycota</taxon>
        <taxon>Agaricomycotina</taxon>
        <taxon>Agaricomycetes</taxon>
        <taxon>Polyporales</taxon>
        <taxon>Sparassidaceae</taxon>
        <taxon>Sparassis</taxon>
    </lineage>
</organism>
<protein>
    <recommendedName>
        <fullName evidence="3">S-adenosyl-L-methionine-dependent methyltransferase</fullName>
    </recommendedName>
</protein>
<keyword evidence="2" id="KW-1185">Reference proteome</keyword>
<evidence type="ECO:0000313" key="2">
    <source>
        <dbReference type="Proteomes" id="UP000287166"/>
    </source>
</evidence>
<dbReference type="InParanoid" id="A0A401GP93"/>
<dbReference type="PANTHER" id="PTHR14614">
    <property type="entry name" value="HEPATOCELLULAR CARCINOMA-ASSOCIATED ANTIGEN"/>
    <property type="match status" value="1"/>
</dbReference>
<dbReference type="GeneID" id="38780978"/>
<dbReference type="AlphaFoldDB" id="A0A401GP93"/>
<dbReference type="OrthoDB" id="433955at2759"/>
<evidence type="ECO:0008006" key="3">
    <source>
        <dbReference type="Google" id="ProtNLM"/>
    </source>
</evidence>
<accession>A0A401GP93</accession>
<name>A0A401GP93_9APHY</name>
<dbReference type="InterPro" id="IPR019410">
    <property type="entry name" value="Methyltransf_16"/>
</dbReference>
<dbReference type="GO" id="GO:0008757">
    <property type="term" value="F:S-adenosylmethionine-dependent methyltransferase activity"/>
    <property type="evidence" value="ECO:0007669"/>
    <property type="project" value="UniProtKB-ARBA"/>
</dbReference>
<dbReference type="EMBL" id="BFAD01000006">
    <property type="protein sequence ID" value="GBE84061.1"/>
    <property type="molecule type" value="Genomic_DNA"/>
</dbReference>
<comment type="caution">
    <text evidence="1">The sequence shown here is derived from an EMBL/GenBank/DDBJ whole genome shotgun (WGS) entry which is preliminary data.</text>
</comment>
<dbReference type="Pfam" id="PF10294">
    <property type="entry name" value="Methyltransf_16"/>
    <property type="match status" value="1"/>
</dbReference>
<dbReference type="Proteomes" id="UP000287166">
    <property type="component" value="Unassembled WGS sequence"/>
</dbReference>